<evidence type="ECO:0000313" key="4">
    <source>
        <dbReference type="EMBL" id="MEB3959397.1"/>
    </source>
</evidence>
<name>A0ABU6C454_9ACTN</name>
<evidence type="ECO:0000313" key="5">
    <source>
        <dbReference type="Proteomes" id="UP001352223"/>
    </source>
</evidence>
<sequence>MRRPALLRSAVITAALGGAVLVPTAAFADAHAPAHAQEPAHAAIHATVSTAAETGAEPVPQERPATRAASDDISANPYFLVAGGAMAAAGAAGLVYSTVRRGRADG</sequence>
<comment type="caution">
    <text evidence="4">The sequence shown here is derived from an EMBL/GenBank/DDBJ whole genome shotgun (WGS) entry which is preliminary data.</text>
</comment>
<feature type="signal peptide" evidence="3">
    <location>
        <begin position="1"/>
        <end position="28"/>
    </location>
</feature>
<dbReference type="EMBL" id="JAOZYB010000013">
    <property type="protein sequence ID" value="MEB3959397.1"/>
    <property type="molecule type" value="Genomic_DNA"/>
</dbReference>
<dbReference type="Proteomes" id="UP001352223">
    <property type="component" value="Unassembled WGS sequence"/>
</dbReference>
<evidence type="ECO:0000256" key="1">
    <source>
        <dbReference type="SAM" id="MobiDB-lite"/>
    </source>
</evidence>
<evidence type="ECO:0000256" key="2">
    <source>
        <dbReference type="SAM" id="Phobius"/>
    </source>
</evidence>
<accession>A0ABU6C454</accession>
<keyword evidence="2" id="KW-0472">Membrane</keyword>
<keyword evidence="5" id="KW-1185">Reference proteome</keyword>
<keyword evidence="2" id="KW-0812">Transmembrane</keyword>
<protein>
    <submittedName>
        <fullName evidence="4">Uncharacterized protein</fullName>
    </submittedName>
</protein>
<reference evidence="4 5" key="1">
    <citation type="submission" date="2022-10" db="EMBL/GenBank/DDBJ databases">
        <authorList>
            <person name="Xie J."/>
            <person name="Shen N."/>
        </authorList>
    </citation>
    <scope>NUCLEOTIDE SEQUENCE [LARGE SCALE GENOMIC DNA]</scope>
    <source>
        <strain evidence="4 5">DSM 41681</strain>
    </source>
</reference>
<gene>
    <name evidence="4" type="ORF">OKJ48_03900</name>
</gene>
<feature type="chain" id="PRO_5045293256" evidence="3">
    <location>
        <begin position="29"/>
        <end position="106"/>
    </location>
</feature>
<dbReference type="RefSeq" id="WP_324766376.1">
    <property type="nucleotide sequence ID" value="NZ_BAAATS010000018.1"/>
</dbReference>
<proteinExistence type="predicted"/>
<organism evidence="4 5">
    <name type="scientific">Streptomyces kunmingensis</name>
    <dbReference type="NCBI Taxonomy" id="68225"/>
    <lineage>
        <taxon>Bacteria</taxon>
        <taxon>Bacillati</taxon>
        <taxon>Actinomycetota</taxon>
        <taxon>Actinomycetes</taxon>
        <taxon>Kitasatosporales</taxon>
        <taxon>Streptomycetaceae</taxon>
        <taxon>Streptomyces</taxon>
    </lineage>
</organism>
<evidence type="ECO:0000256" key="3">
    <source>
        <dbReference type="SAM" id="SignalP"/>
    </source>
</evidence>
<feature type="compositionally biased region" description="Low complexity" evidence="1">
    <location>
        <begin position="31"/>
        <end position="46"/>
    </location>
</feature>
<feature type="transmembrane region" description="Helical" evidence="2">
    <location>
        <begin position="78"/>
        <end position="99"/>
    </location>
</feature>
<keyword evidence="3" id="KW-0732">Signal</keyword>
<feature type="region of interest" description="Disordered" evidence="1">
    <location>
        <begin position="31"/>
        <end position="70"/>
    </location>
</feature>
<keyword evidence="2" id="KW-1133">Transmembrane helix</keyword>